<dbReference type="HOGENOM" id="CLU_1727290_0_0_2"/>
<evidence type="ECO:0000313" key="2">
    <source>
        <dbReference type="Proteomes" id="UP000010878"/>
    </source>
</evidence>
<dbReference type="GeneID" id="14403466"/>
<name>L0K0M1_9EURY</name>
<dbReference type="eggNOG" id="arCOG12052">
    <property type="taxonomic scope" value="Archaea"/>
</dbReference>
<dbReference type="OrthoDB" id="205498at2157"/>
<evidence type="ECO:0000313" key="1">
    <source>
        <dbReference type="EMBL" id="AGB38822.1"/>
    </source>
</evidence>
<sequence length="151" mass="18020">MRWVLAWLSSRLDGSQTDGTADQELPRQTELVEGIIREQLEFTRIDEQPYTYPTEAVAEIKQLKRERRHDEVEELLLWCIDFVEAEADDKGYDEPPHVYYRHLAIVYRKECRYEDEVELLERYLRICETLGGEPSTVMRDRLERARELADN</sequence>
<dbReference type="Proteomes" id="UP000010878">
    <property type="component" value="Chromosome"/>
</dbReference>
<reference evidence="1 2" key="1">
    <citation type="submission" date="2012-11" db="EMBL/GenBank/DDBJ databases">
        <title>FINISHED of Natronococcus occultus SP4, DSM 3396.</title>
        <authorList>
            <consortium name="DOE Joint Genome Institute"/>
            <person name="Eisen J."/>
            <person name="Huntemann M."/>
            <person name="Wei C.-L."/>
            <person name="Han J."/>
            <person name="Detter J.C."/>
            <person name="Han C."/>
            <person name="Tapia R."/>
            <person name="Chen A."/>
            <person name="Kyrpides N."/>
            <person name="Mavromatis K."/>
            <person name="Markowitz V."/>
            <person name="Szeto E."/>
            <person name="Ivanova N."/>
            <person name="Mikhailova N."/>
            <person name="Ovchinnikova G."/>
            <person name="Pagani I."/>
            <person name="Pati A."/>
            <person name="Goodwin L."/>
            <person name="Nordberg H.P."/>
            <person name="Cantor M.N."/>
            <person name="Hua S.X."/>
            <person name="Woyke T."/>
            <person name="Eisen J."/>
            <person name="Klenk H.-P."/>
            <person name="Klenk H.-P."/>
        </authorList>
    </citation>
    <scope>NUCLEOTIDE SEQUENCE [LARGE SCALE GENOMIC DNA]</scope>
    <source>
        <strain evidence="1 2">SP4</strain>
    </source>
</reference>
<keyword evidence="2" id="KW-1185">Reference proteome</keyword>
<dbReference type="KEGG" id="nou:Natoc_3079"/>
<dbReference type="AlphaFoldDB" id="L0K0M1"/>
<proteinExistence type="predicted"/>
<protein>
    <submittedName>
        <fullName evidence="1">Uncharacterized protein</fullName>
    </submittedName>
</protein>
<dbReference type="EMBL" id="CP003929">
    <property type="protein sequence ID" value="AGB38822.1"/>
    <property type="molecule type" value="Genomic_DNA"/>
</dbReference>
<gene>
    <name evidence="1" type="ORF">Natoc_3079</name>
</gene>
<dbReference type="RefSeq" id="WP_015322261.1">
    <property type="nucleotide sequence ID" value="NC_019974.1"/>
</dbReference>
<organism evidence="1 2">
    <name type="scientific">Natronococcus occultus SP4</name>
    <dbReference type="NCBI Taxonomy" id="694430"/>
    <lineage>
        <taxon>Archaea</taxon>
        <taxon>Methanobacteriati</taxon>
        <taxon>Methanobacteriota</taxon>
        <taxon>Stenosarchaea group</taxon>
        <taxon>Halobacteria</taxon>
        <taxon>Halobacteriales</taxon>
        <taxon>Natrialbaceae</taxon>
        <taxon>Natronococcus</taxon>
    </lineage>
</organism>
<accession>L0K0M1</accession>